<keyword evidence="4" id="KW-0131">Cell cycle</keyword>
<dbReference type="PIRSF" id="PIRSF003101">
    <property type="entry name" value="FtsA"/>
    <property type="match status" value="1"/>
</dbReference>
<dbReference type="EMBL" id="UOGE01000088">
    <property type="protein sequence ID" value="VAX23643.1"/>
    <property type="molecule type" value="Genomic_DNA"/>
</dbReference>
<dbReference type="SMART" id="SM00842">
    <property type="entry name" value="FtsA"/>
    <property type="match status" value="1"/>
</dbReference>
<keyword evidence="2 6" id="KW-0132">Cell division</keyword>
<dbReference type="PANTHER" id="PTHR32432:SF4">
    <property type="entry name" value="CELL DIVISION PROTEIN FTSA"/>
    <property type="match status" value="1"/>
</dbReference>
<dbReference type="InterPro" id="IPR050696">
    <property type="entry name" value="FtsA/MreB"/>
</dbReference>
<keyword evidence="3" id="KW-0472">Membrane</keyword>
<gene>
    <name evidence="6" type="ORF">MNBD_NITROSPINAE02-960</name>
</gene>
<dbReference type="InterPro" id="IPR003494">
    <property type="entry name" value="SHS2_FtsA"/>
</dbReference>
<dbReference type="AlphaFoldDB" id="A0A3B1CFY0"/>
<dbReference type="Pfam" id="PF14450">
    <property type="entry name" value="FtsA"/>
    <property type="match status" value="1"/>
</dbReference>
<accession>A0A3B1CFY0</accession>
<sequence length="409" mass="43573">MAKDKGMIVGLDIGTTKICCVIAQATEEGLDIVGIGSHPSMGLRKGVVVNIDSTVEAIKSAVEEAETMAGIEIDSVYVGIAGGHIKGLNSHGIIAVKSGEVTDLDIERVVEAAKAVNIPMDREVIHVLPQEFIVDDQDGILKPAGMNGVRLEAKVHIITGAVTSAQNIVRSVNRAGLEVNDIIVEQLASSEATLDDDEKELGVGLIDMGGGTCDIALFLNSAIKGTSVVSLGGSNITNDIAIGLRTPNNEAEKIKRMFGCASAIMVSHNDMIEVPGVGGRAPRELSRRVLSDIIEPRVAEIFMMIKREIDVSGYADKLASGLVITGGTSIMEGMPEAAEDIFEIPVRRSSPRKVHGMKDLVDSPQYATAVGLVLIGQKDALTGKQRAIKGRHMFDKVLGRMKEWVKEFF</sequence>
<dbReference type="Gene3D" id="3.30.1490.110">
    <property type="match status" value="1"/>
</dbReference>
<dbReference type="GO" id="GO:0032153">
    <property type="term" value="C:cell division site"/>
    <property type="evidence" value="ECO:0007669"/>
    <property type="project" value="TreeGrafter"/>
</dbReference>
<dbReference type="GO" id="GO:0051301">
    <property type="term" value="P:cell division"/>
    <property type="evidence" value="ECO:0007669"/>
    <property type="project" value="UniProtKB-KW"/>
</dbReference>
<dbReference type="HAMAP" id="MF_02033">
    <property type="entry name" value="FtsA"/>
    <property type="match status" value="1"/>
</dbReference>
<dbReference type="Gene3D" id="3.30.420.40">
    <property type="match status" value="2"/>
</dbReference>
<name>A0A3B1CFY0_9ZZZZ</name>
<evidence type="ECO:0000256" key="3">
    <source>
        <dbReference type="ARBA" id="ARBA00023136"/>
    </source>
</evidence>
<protein>
    <submittedName>
        <fullName evidence="6">Cell division protein FtsA</fullName>
    </submittedName>
</protein>
<dbReference type="PANTHER" id="PTHR32432">
    <property type="entry name" value="CELL DIVISION PROTEIN FTSA-RELATED"/>
    <property type="match status" value="1"/>
</dbReference>
<dbReference type="InterPro" id="IPR020823">
    <property type="entry name" value="Cell_div_FtsA"/>
</dbReference>
<feature type="domain" description="SHS2" evidence="5">
    <location>
        <begin position="8"/>
        <end position="193"/>
    </location>
</feature>
<evidence type="ECO:0000256" key="2">
    <source>
        <dbReference type="ARBA" id="ARBA00022618"/>
    </source>
</evidence>
<dbReference type="GO" id="GO:0009898">
    <property type="term" value="C:cytoplasmic side of plasma membrane"/>
    <property type="evidence" value="ECO:0007669"/>
    <property type="project" value="TreeGrafter"/>
</dbReference>
<dbReference type="NCBIfam" id="TIGR01174">
    <property type="entry name" value="ftsA"/>
    <property type="match status" value="1"/>
</dbReference>
<dbReference type="CDD" id="cd24048">
    <property type="entry name" value="ASKHA_NBD_FtsA"/>
    <property type="match status" value="1"/>
</dbReference>
<reference evidence="6" key="1">
    <citation type="submission" date="2018-06" db="EMBL/GenBank/DDBJ databases">
        <authorList>
            <person name="Zhirakovskaya E."/>
        </authorList>
    </citation>
    <scope>NUCLEOTIDE SEQUENCE</scope>
</reference>
<proteinExistence type="inferred from homology"/>
<dbReference type="SUPFAM" id="SSF53067">
    <property type="entry name" value="Actin-like ATPase domain"/>
    <property type="match status" value="2"/>
</dbReference>
<dbReference type="Pfam" id="PF02491">
    <property type="entry name" value="SHS2_FTSA"/>
    <property type="match status" value="1"/>
</dbReference>
<evidence type="ECO:0000256" key="4">
    <source>
        <dbReference type="ARBA" id="ARBA00023306"/>
    </source>
</evidence>
<dbReference type="FunFam" id="3.30.1490.110:FF:000001">
    <property type="entry name" value="Cell division protein FtsA"/>
    <property type="match status" value="1"/>
</dbReference>
<keyword evidence="1" id="KW-1003">Cell membrane</keyword>
<organism evidence="6">
    <name type="scientific">hydrothermal vent metagenome</name>
    <dbReference type="NCBI Taxonomy" id="652676"/>
    <lineage>
        <taxon>unclassified sequences</taxon>
        <taxon>metagenomes</taxon>
        <taxon>ecological metagenomes</taxon>
    </lineage>
</organism>
<dbReference type="InterPro" id="IPR043129">
    <property type="entry name" value="ATPase_NBD"/>
</dbReference>
<evidence type="ECO:0000259" key="5">
    <source>
        <dbReference type="SMART" id="SM00842"/>
    </source>
</evidence>
<evidence type="ECO:0000256" key="1">
    <source>
        <dbReference type="ARBA" id="ARBA00022475"/>
    </source>
</evidence>
<evidence type="ECO:0000313" key="6">
    <source>
        <dbReference type="EMBL" id="VAX23643.1"/>
    </source>
</evidence>